<dbReference type="PANTHER" id="PTHR24559:SF444">
    <property type="entry name" value="REVERSE TRANSCRIPTASE DOMAIN-CONTAINING PROTEIN"/>
    <property type="match status" value="1"/>
</dbReference>
<evidence type="ECO:0000256" key="1">
    <source>
        <dbReference type="SAM" id="MobiDB-lite"/>
    </source>
</evidence>
<dbReference type="InterPro" id="IPR053134">
    <property type="entry name" value="RNA-dir_DNA_polymerase"/>
</dbReference>
<feature type="domain" description="Reverse transcriptase" evidence="2">
    <location>
        <begin position="55"/>
        <end position="126"/>
    </location>
</feature>
<dbReference type="Gene3D" id="3.10.10.10">
    <property type="entry name" value="HIV Type 1 Reverse Transcriptase, subunit A, domain 1"/>
    <property type="match status" value="1"/>
</dbReference>
<dbReference type="PANTHER" id="PTHR24559">
    <property type="entry name" value="TRANSPOSON TY3-I GAG-POL POLYPROTEIN"/>
    <property type="match status" value="1"/>
</dbReference>
<reference evidence="3 4" key="1">
    <citation type="journal article" date="2024" name="BMC Genomics">
        <title>De novo assembly and annotation of Popillia japonica's genome with initial clues to its potential as an invasive pest.</title>
        <authorList>
            <person name="Cucini C."/>
            <person name="Boschi S."/>
            <person name="Funari R."/>
            <person name="Cardaioli E."/>
            <person name="Iannotti N."/>
            <person name="Marturano G."/>
            <person name="Paoli F."/>
            <person name="Bruttini M."/>
            <person name="Carapelli A."/>
            <person name="Frati F."/>
            <person name="Nardi F."/>
        </authorList>
    </citation>
    <scope>NUCLEOTIDE SEQUENCE [LARGE SCALE GENOMIC DNA]</scope>
    <source>
        <strain evidence="3">DMR45628</strain>
    </source>
</reference>
<accession>A0AAW1HTM5</accession>
<keyword evidence="4" id="KW-1185">Reference proteome</keyword>
<feature type="region of interest" description="Disordered" evidence="1">
    <location>
        <begin position="146"/>
        <end position="166"/>
    </location>
</feature>
<dbReference type="Gene3D" id="3.30.70.270">
    <property type="match status" value="1"/>
</dbReference>
<dbReference type="Proteomes" id="UP001458880">
    <property type="component" value="Unassembled WGS sequence"/>
</dbReference>
<name>A0AAW1HTM5_POPJA</name>
<dbReference type="InterPro" id="IPR000477">
    <property type="entry name" value="RT_dom"/>
</dbReference>
<comment type="caution">
    <text evidence="3">The sequence shown here is derived from an EMBL/GenBank/DDBJ whole genome shotgun (WGS) entry which is preliminary data.</text>
</comment>
<evidence type="ECO:0000259" key="2">
    <source>
        <dbReference type="Pfam" id="PF00078"/>
    </source>
</evidence>
<evidence type="ECO:0000313" key="3">
    <source>
        <dbReference type="EMBL" id="KAK9679881.1"/>
    </source>
</evidence>
<gene>
    <name evidence="3" type="ORF">QE152_g39647</name>
</gene>
<sequence length="166" mass="19330">MPVRIEVTSEGKVTYRPYRLGHYERLRMREQIEDLTIAGIVEDLCLEYASPILIVRKKNGEERICRNYRRLNSIPKKDKYPLPLVDDQLDRLDGKRYFTSLDLKSGYYQMPLEQVSRDKTAFVTLDGRLPIFTFIILDSKWTSSFPEDDKQGAGTSNVYDSDGFYG</sequence>
<proteinExistence type="predicted"/>
<organism evidence="3 4">
    <name type="scientific">Popillia japonica</name>
    <name type="common">Japanese beetle</name>
    <dbReference type="NCBI Taxonomy" id="7064"/>
    <lineage>
        <taxon>Eukaryota</taxon>
        <taxon>Metazoa</taxon>
        <taxon>Ecdysozoa</taxon>
        <taxon>Arthropoda</taxon>
        <taxon>Hexapoda</taxon>
        <taxon>Insecta</taxon>
        <taxon>Pterygota</taxon>
        <taxon>Neoptera</taxon>
        <taxon>Endopterygota</taxon>
        <taxon>Coleoptera</taxon>
        <taxon>Polyphaga</taxon>
        <taxon>Scarabaeiformia</taxon>
        <taxon>Scarabaeidae</taxon>
        <taxon>Rutelinae</taxon>
        <taxon>Popillia</taxon>
    </lineage>
</organism>
<dbReference type="InterPro" id="IPR043128">
    <property type="entry name" value="Rev_trsase/Diguanyl_cyclase"/>
</dbReference>
<dbReference type="SUPFAM" id="SSF56672">
    <property type="entry name" value="DNA/RNA polymerases"/>
    <property type="match status" value="1"/>
</dbReference>
<dbReference type="EMBL" id="JASPKY010000961">
    <property type="protein sequence ID" value="KAK9679881.1"/>
    <property type="molecule type" value="Genomic_DNA"/>
</dbReference>
<evidence type="ECO:0000313" key="4">
    <source>
        <dbReference type="Proteomes" id="UP001458880"/>
    </source>
</evidence>
<dbReference type="CDD" id="cd01647">
    <property type="entry name" value="RT_LTR"/>
    <property type="match status" value="1"/>
</dbReference>
<dbReference type="AlphaFoldDB" id="A0AAW1HTM5"/>
<dbReference type="Pfam" id="PF00078">
    <property type="entry name" value="RVT_1"/>
    <property type="match status" value="1"/>
</dbReference>
<protein>
    <recommendedName>
        <fullName evidence="2">Reverse transcriptase domain-containing protein</fullName>
    </recommendedName>
</protein>
<dbReference type="GO" id="GO:0071897">
    <property type="term" value="P:DNA biosynthetic process"/>
    <property type="evidence" value="ECO:0007669"/>
    <property type="project" value="UniProtKB-ARBA"/>
</dbReference>
<dbReference type="InterPro" id="IPR043502">
    <property type="entry name" value="DNA/RNA_pol_sf"/>
</dbReference>